<reference evidence="2 3" key="1">
    <citation type="submission" date="2016-10" db="EMBL/GenBank/DDBJ databases">
        <authorList>
            <person name="de Groot N.N."/>
        </authorList>
    </citation>
    <scope>NUCLEOTIDE SEQUENCE [LARGE SCALE GENOMIC DNA]</scope>
    <source>
        <strain evidence="2 3">DSM 21039</strain>
    </source>
</reference>
<dbReference type="RefSeq" id="WP_143081196.1">
    <property type="nucleotide sequence ID" value="NZ_FOBB01000012.1"/>
</dbReference>
<dbReference type="AlphaFoldDB" id="A0A1H8J6S6"/>
<feature type="region of interest" description="Disordered" evidence="1">
    <location>
        <begin position="64"/>
        <end position="92"/>
    </location>
</feature>
<evidence type="ECO:0000313" key="2">
    <source>
        <dbReference type="EMBL" id="SEN75758.1"/>
    </source>
</evidence>
<proteinExistence type="predicted"/>
<evidence type="ECO:0008006" key="4">
    <source>
        <dbReference type="Google" id="ProtNLM"/>
    </source>
</evidence>
<organism evidence="2 3">
    <name type="scientific">Chitinophaga rupis</name>
    <dbReference type="NCBI Taxonomy" id="573321"/>
    <lineage>
        <taxon>Bacteria</taxon>
        <taxon>Pseudomonadati</taxon>
        <taxon>Bacteroidota</taxon>
        <taxon>Chitinophagia</taxon>
        <taxon>Chitinophagales</taxon>
        <taxon>Chitinophagaceae</taxon>
        <taxon>Chitinophaga</taxon>
    </lineage>
</organism>
<feature type="non-terminal residue" evidence="2">
    <location>
        <position position="92"/>
    </location>
</feature>
<sequence>MKGKSLGPPPIYAETLKISVAREYLSTDQSYGELAKKYGLKNREVVRSMVSWYERHYSQDQLPVVKKDPAVGSPDLKAGAPNTDKEKQLKEA</sequence>
<dbReference type="OrthoDB" id="674178at2"/>
<protein>
    <recommendedName>
        <fullName evidence="4">Transposase and inactivated derivatives</fullName>
    </recommendedName>
</protein>
<keyword evidence="3" id="KW-1185">Reference proteome</keyword>
<gene>
    <name evidence="2" type="ORF">SAMN04488505_112194</name>
</gene>
<dbReference type="EMBL" id="FOBB01000012">
    <property type="protein sequence ID" value="SEN75758.1"/>
    <property type="molecule type" value="Genomic_DNA"/>
</dbReference>
<feature type="compositionally biased region" description="Basic and acidic residues" evidence="1">
    <location>
        <begin position="83"/>
        <end position="92"/>
    </location>
</feature>
<name>A0A1H8J6S6_9BACT</name>
<evidence type="ECO:0000256" key="1">
    <source>
        <dbReference type="SAM" id="MobiDB-lite"/>
    </source>
</evidence>
<evidence type="ECO:0000313" key="3">
    <source>
        <dbReference type="Proteomes" id="UP000198984"/>
    </source>
</evidence>
<dbReference type="Proteomes" id="UP000198984">
    <property type="component" value="Unassembled WGS sequence"/>
</dbReference>
<accession>A0A1H8J6S6</accession>